<dbReference type="InterPro" id="IPR001646">
    <property type="entry name" value="5peptide_repeat"/>
</dbReference>
<comment type="caution">
    <text evidence="1">The sequence shown here is derived from an EMBL/GenBank/DDBJ whole genome shotgun (WGS) entry which is preliminary data.</text>
</comment>
<keyword evidence="2" id="KW-1185">Reference proteome</keyword>
<dbReference type="PANTHER" id="PTHR42999">
    <property type="entry name" value="ANTIBIOTIC RESISTANCE PROTEIN MCBG"/>
    <property type="match status" value="1"/>
</dbReference>
<evidence type="ECO:0000313" key="2">
    <source>
        <dbReference type="Proteomes" id="UP000649151"/>
    </source>
</evidence>
<dbReference type="RefSeq" id="WP_186996972.1">
    <property type="nucleotide sequence ID" value="NZ_JACOQK010000001.1"/>
</dbReference>
<sequence>MFSEEHYTNMDFSNQVIEEMELNRKKFTHCRFIGADFSDVSICYHCEFDNCNFSSAILSSVHFKNCIFLNCRFRFANLFAVNFDGCKMIGSSLMDTDCSLVSITDGDWSYTEMRFLEFDKQMIERVNFTGSDFTGTSFIRCILSECNFTDIITHNLSFRHSDIRTSHLGLDQNSLLSIDFQNTKVDLQQCILLAEAIGATYSP</sequence>
<name>A0ABR7ITV9_9CLOT</name>
<evidence type="ECO:0000313" key="1">
    <source>
        <dbReference type="EMBL" id="MBC5788444.1"/>
    </source>
</evidence>
<reference evidence="1 2" key="1">
    <citation type="submission" date="2020-08" db="EMBL/GenBank/DDBJ databases">
        <title>Genome public.</title>
        <authorList>
            <person name="Liu C."/>
            <person name="Sun Q."/>
        </authorList>
    </citation>
    <scope>NUCLEOTIDE SEQUENCE [LARGE SCALE GENOMIC DNA]</scope>
    <source>
        <strain evidence="1 2">NSJ-27</strain>
    </source>
</reference>
<protein>
    <submittedName>
        <fullName evidence="1">Pentapeptide repeat-containing protein</fullName>
    </submittedName>
</protein>
<dbReference type="InterPro" id="IPR052949">
    <property type="entry name" value="PA_immunity-related"/>
</dbReference>
<accession>A0ABR7ITV9</accession>
<gene>
    <name evidence="1" type="ORF">H8Z77_10555</name>
</gene>
<dbReference type="Proteomes" id="UP000649151">
    <property type="component" value="Unassembled WGS sequence"/>
</dbReference>
<dbReference type="Pfam" id="PF00805">
    <property type="entry name" value="Pentapeptide"/>
    <property type="match status" value="2"/>
</dbReference>
<dbReference type="PANTHER" id="PTHR42999:SF1">
    <property type="entry name" value="PENTAPEPTIDE REPEAT-CONTAINING PROTEIN"/>
    <property type="match status" value="1"/>
</dbReference>
<dbReference type="Gene3D" id="2.160.20.80">
    <property type="entry name" value="E3 ubiquitin-protein ligase SopA"/>
    <property type="match status" value="2"/>
</dbReference>
<dbReference type="EMBL" id="JACOQK010000001">
    <property type="protein sequence ID" value="MBC5788444.1"/>
    <property type="molecule type" value="Genomic_DNA"/>
</dbReference>
<dbReference type="SUPFAM" id="SSF141571">
    <property type="entry name" value="Pentapeptide repeat-like"/>
    <property type="match status" value="1"/>
</dbReference>
<proteinExistence type="predicted"/>
<organism evidence="1 2">
    <name type="scientific">Clostridium facile</name>
    <dbReference type="NCBI Taxonomy" id="2763035"/>
    <lineage>
        <taxon>Bacteria</taxon>
        <taxon>Bacillati</taxon>
        <taxon>Bacillota</taxon>
        <taxon>Clostridia</taxon>
        <taxon>Eubacteriales</taxon>
        <taxon>Clostridiaceae</taxon>
        <taxon>Clostridium</taxon>
    </lineage>
</organism>